<dbReference type="GO" id="GO:0016020">
    <property type="term" value="C:membrane"/>
    <property type="evidence" value="ECO:0007669"/>
    <property type="project" value="InterPro"/>
</dbReference>
<feature type="transmembrane region" description="Helical" evidence="1">
    <location>
        <begin position="54"/>
        <end position="72"/>
    </location>
</feature>
<evidence type="ECO:0000256" key="1">
    <source>
        <dbReference type="SAM" id="Phobius"/>
    </source>
</evidence>
<dbReference type="PATRIC" id="fig|74704.6.peg.575"/>
<dbReference type="RefSeq" id="WP_019468490.1">
    <property type="nucleotide sequence ID" value="NZ_BKAS01000008.1"/>
</dbReference>
<feature type="transmembrane region" description="Helical" evidence="1">
    <location>
        <begin position="329"/>
        <end position="347"/>
    </location>
</feature>
<dbReference type="PANTHER" id="PTHR38457">
    <property type="entry name" value="REGULATOR ABRB-RELATED"/>
    <property type="match status" value="1"/>
</dbReference>
<organism evidence="2 3">
    <name type="scientific">Staphylococcus cohnii subsp. cohnii</name>
    <dbReference type="NCBI Taxonomy" id="74704"/>
    <lineage>
        <taxon>Bacteria</taxon>
        <taxon>Bacillati</taxon>
        <taxon>Bacillota</taxon>
        <taxon>Bacilli</taxon>
        <taxon>Bacillales</taxon>
        <taxon>Staphylococcaceae</taxon>
        <taxon>Staphylococcus</taxon>
        <taxon>Staphylococcus cohnii species complex</taxon>
    </lineage>
</organism>
<dbReference type="GO" id="GO:0010468">
    <property type="term" value="P:regulation of gene expression"/>
    <property type="evidence" value="ECO:0007669"/>
    <property type="project" value="InterPro"/>
</dbReference>
<reference evidence="2 3" key="1">
    <citation type="submission" date="2015-03" db="EMBL/GenBank/DDBJ databases">
        <title>Genome Assembly of Staphylococcus cohnii subsp. cohnii strain G22B2.</title>
        <authorList>
            <person name="Nair G."/>
            <person name="Kaur G."/>
            <person name="Khatri I."/>
            <person name="Singh N.K."/>
            <person name="Sathyabama S."/>
            <person name="Maurya S.K."/>
            <person name="Subramanian S."/>
            <person name="Agrewala J.N."/>
            <person name="Mayilraj S."/>
        </authorList>
    </citation>
    <scope>NUCLEOTIDE SEQUENCE [LARGE SCALE GENOMIC DNA]</scope>
    <source>
        <strain evidence="2 3">G22B2</strain>
    </source>
</reference>
<dbReference type="AlphaFoldDB" id="A0A0M2NYE0"/>
<dbReference type="InterPro" id="IPR007820">
    <property type="entry name" value="AbrB_fam"/>
</dbReference>
<feature type="transmembrane region" description="Helical" evidence="1">
    <location>
        <begin position="265"/>
        <end position="288"/>
    </location>
</feature>
<dbReference type="InterPro" id="IPR017516">
    <property type="entry name" value="AbrB_dup"/>
</dbReference>
<evidence type="ECO:0000313" key="2">
    <source>
        <dbReference type="EMBL" id="KKI63514.1"/>
    </source>
</evidence>
<keyword evidence="1" id="KW-0812">Transmembrane</keyword>
<dbReference type="NCBIfam" id="TIGR03082">
    <property type="entry name" value="Gneg_AbrB_dup"/>
    <property type="match status" value="2"/>
</dbReference>
<feature type="transmembrane region" description="Helical" evidence="1">
    <location>
        <begin position="214"/>
        <end position="232"/>
    </location>
</feature>
<dbReference type="Proteomes" id="UP000034455">
    <property type="component" value="Unassembled WGS sequence"/>
</dbReference>
<feature type="transmembrane region" description="Helical" evidence="1">
    <location>
        <begin position="84"/>
        <end position="105"/>
    </location>
</feature>
<protein>
    <recommendedName>
        <fullName evidence="4">Aminopeptidase</fullName>
    </recommendedName>
</protein>
<feature type="transmembrane region" description="Helical" evidence="1">
    <location>
        <begin position="142"/>
        <end position="165"/>
    </location>
</feature>
<accession>A0A0M2NYE0</accession>
<feature type="transmembrane region" description="Helical" evidence="1">
    <location>
        <begin position="185"/>
        <end position="202"/>
    </location>
</feature>
<keyword evidence="1" id="KW-1133">Transmembrane helix</keyword>
<comment type="caution">
    <text evidence="2">The sequence shown here is derived from an EMBL/GenBank/DDBJ whole genome shotgun (WGS) entry which is preliminary data.</text>
</comment>
<keyword evidence="1" id="KW-0472">Membrane</keyword>
<proteinExistence type="predicted"/>
<dbReference type="PIRSF" id="PIRSF038991">
    <property type="entry name" value="Protein_AbrB"/>
    <property type="match status" value="1"/>
</dbReference>
<dbReference type="GeneID" id="58097344"/>
<dbReference type="PANTHER" id="PTHR38457:SF1">
    <property type="entry name" value="REGULATOR ABRB-RELATED"/>
    <property type="match status" value="1"/>
</dbReference>
<evidence type="ECO:0008006" key="4">
    <source>
        <dbReference type="Google" id="ProtNLM"/>
    </source>
</evidence>
<name>A0A0M2NYE0_STACC</name>
<sequence length="361" mass="40516">MNKHLKSNFIVLMLALIFSLVLNAAHVLLPFMFGPIIASIVCIRYLHLDIRWPFWLSQIGLVLLGVQIGSTFTKNVIFDIKDDWLTIVLITIMLLILALIIAYFFKKIANVNTETAILSVIPGALSQMLIMADENKKANIMVVSLTQTSRIIFVVILVPFISYFFQDSGNHSTTGRTTQVLTQALTIPNIALLIIAITVIYFVMTKINFPTKQLLAPILVLIGWNLFTGVTFTLDNYIIAAAQIIYMIRIGIQIAKLLDQMKGRIAIAIAFQNILLILLAFVMVLFIATVSHHQVNELFLGAAPGGMSQIVLVAIETGADVAMISSYHIFRIFFILFLIAPMLNYFLKFRERQSESNKNDY</sequence>
<dbReference type="Pfam" id="PF05145">
    <property type="entry name" value="AbrB"/>
    <property type="match status" value="1"/>
</dbReference>
<feature type="transmembrane region" description="Helical" evidence="1">
    <location>
        <begin position="238"/>
        <end position="258"/>
    </location>
</feature>
<evidence type="ECO:0000313" key="3">
    <source>
        <dbReference type="Proteomes" id="UP000034455"/>
    </source>
</evidence>
<gene>
    <name evidence="2" type="ORF">UF66_0561</name>
</gene>
<dbReference type="EMBL" id="LAKJ01000013">
    <property type="protein sequence ID" value="KKI63514.1"/>
    <property type="molecule type" value="Genomic_DNA"/>
</dbReference>